<name>A0A9P1H663_9PEZI</name>
<sequence>MFHHTPTSSPARHHRSPSHPRLIAARVTLGNSPPSPCYTDPLSADALFLRSRLTNVADRKKLVPQTRLGLGLIPATSPERNQQLGLFSEMEFCSRDTPSTIPTRAFSSSRAINLASSST</sequence>
<comment type="caution">
    <text evidence="2">The sequence shown here is derived from an EMBL/GenBank/DDBJ whole genome shotgun (WGS) entry which is preliminary data.</text>
</comment>
<dbReference type="Proteomes" id="UP000838763">
    <property type="component" value="Unassembled WGS sequence"/>
</dbReference>
<evidence type="ECO:0000313" key="2">
    <source>
        <dbReference type="EMBL" id="CAI4217492.1"/>
    </source>
</evidence>
<reference evidence="2" key="1">
    <citation type="submission" date="2022-11" db="EMBL/GenBank/DDBJ databases">
        <authorList>
            <person name="Scott C."/>
            <person name="Bruce N."/>
        </authorList>
    </citation>
    <scope>NUCLEOTIDE SEQUENCE</scope>
</reference>
<dbReference type="EMBL" id="CALLCH030000016">
    <property type="protein sequence ID" value="CAI4217492.1"/>
    <property type="molecule type" value="Genomic_DNA"/>
</dbReference>
<keyword evidence="3" id="KW-1185">Reference proteome</keyword>
<feature type="region of interest" description="Disordered" evidence="1">
    <location>
        <begin position="1"/>
        <end position="20"/>
    </location>
</feature>
<organism evidence="2 3">
    <name type="scientific">Parascedosporium putredinis</name>
    <dbReference type="NCBI Taxonomy" id="1442378"/>
    <lineage>
        <taxon>Eukaryota</taxon>
        <taxon>Fungi</taxon>
        <taxon>Dikarya</taxon>
        <taxon>Ascomycota</taxon>
        <taxon>Pezizomycotina</taxon>
        <taxon>Sordariomycetes</taxon>
        <taxon>Hypocreomycetidae</taxon>
        <taxon>Microascales</taxon>
        <taxon>Microascaceae</taxon>
        <taxon>Parascedosporium</taxon>
    </lineage>
</organism>
<accession>A0A9P1H663</accession>
<dbReference type="AlphaFoldDB" id="A0A9P1H663"/>
<evidence type="ECO:0000256" key="1">
    <source>
        <dbReference type="SAM" id="MobiDB-lite"/>
    </source>
</evidence>
<protein>
    <submittedName>
        <fullName evidence="2">Uncharacterized protein</fullName>
    </submittedName>
</protein>
<proteinExistence type="predicted"/>
<evidence type="ECO:0000313" key="3">
    <source>
        <dbReference type="Proteomes" id="UP000838763"/>
    </source>
</evidence>
<gene>
    <name evidence="2" type="ORF">PPNO1_LOCUS7099</name>
</gene>